<accession>A0A6J6A7P9</accession>
<dbReference type="InterPro" id="IPR002347">
    <property type="entry name" value="SDR_fam"/>
</dbReference>
<evidence type="ECO:0000313" key="6">
    <source>
        <dbReference type="EMBL" id="CAB4939473.1"/>
    </source>
</evidence>
<dbReference type="FunFam" id="3.40.50.720:FF:000084">
    <property type="entry name" value="Short-chain dehydrogenase reductase"/>
    <property type="match status" value="1"/>
</dbReference>
<dbReference type="EMBL" id="CAFBMT010000011">
    <property type="protein sequence ID" value="CAB4939473.1"/>
    <property type="molecule type" value="Genomic_DNA"/>
</dbReference>
<name>A0A6J6A7P9_9ZZZZ</name>
<evidence type="ECO:0000313" key="7">
    <source>
        <dbReference type="EMBL" id="CAB4970776.1"/>
    </source>
</evidence>
<evidence type="ECO:0000313" key="4">
    <source>
        <dbReference type="EMBL" id="CAB4819412.1"/>
    </source>
</evidence>
<sequence length="292" mass="30258">MLCWCFIDREGRVSADSVPHHPEGRLTGRVALIVGGGTTGDYPGTGSAIARLFAAHGAGIVVMGRTAERTATTVADIIGEGGNAIGVVGDTTSGADCARAVQTTVEHFGRLDIVVNNVAVHQHVSLDQFDEDVWDQIYDGNLKVIVRMASYALPHLRASGHGSIINIGSVAGVQATGVVGYGTAKAAVGPLTRDMAVNLGKDGIRVNCVVPGHLHTPHVERLGGGGALARDLRNDLNVLGIEGDGWDAAWAALFLAGDESRFITGQSLIVDGGVTSVLAVTQVMRTRAAEPS</sequence>
<dbReference type="EMBL" id="CAFBOL010000001">
    <property type="protein sequence ID" value="CAB4970776.1"/>
    <property type="molecule type" value="Genomic_DNA"/>
</dbReference>
<dbReference type="PANTHER" id="PTHR43943">
    <property type="entry name" value="DEHYDROGENASE/REDUCTASE (SDR FAMILY) MEMBER 4"/>
    <property type="match status" value="1"/>
</dbReference>
<gene>
    <name evidence="3" type="ORF">UFOPK2656_01771</name>
    <name evidence="4" type="ORF">UFOPK3099_01298</name>
    <name evidence="5" type="ORF">UFOPK3267_01299</name>
    <name evidence="6" type="ORF">UFOPK3651_02054</name>
    <name evidence="7" type="ORF">UFOPK3931_00092</name>
    <name evidence="2" type="ORF">UFOPK4189_01859</name>
</gene>
<reference evidence="2" key="1">
    <citation type="submission" date="2020-05" db="EMBL/GenBank/DDBJ databases">
        <authorList>
            <person name="Chiriac C."/>
            <person name="Salcher M."/>
            <person name="Ghai R."/>
            <person name="Kavagutti S V."/>
        </authorList>
    </citation>
    <scope>NUCLEOTIDE SEQUENCE</scope>
</reference>
<dbReference type="EMBL" id="CAFAAV010000087">
    <property type="protein sequence ID" value="CAB4819412.1"/>
    <property type="molecule type" value="Genomic_DNA"/>
</dbReference>
<dbReference type="PRINTS" id="PR00080">
    <property type="entry name" value="SDRFAMILY"/>
</dbReference>
<dbReference type="Gene3D" id="3.40.50.720">
    <property type="entry name" value="NAD(P)-binding Rossmann-like Domain"/>
    <property type="match status" value="1"/>
</dbReference>
<evidence type="ECO:0000256" key="1">
    <source>
        <dbReference type="ARBA" id="ARBA00006484"/>
    </source>
</evidence>
<evidence type="ECO:0000313" key="2">
    <source>
        <dbReference type="EMBL" id="CAB4364092.1"/>
    </source>
</evidence>
<dbReference type="PRINTS" id="PR00081">
    <property type="entry name" value="GDHRDH"/>
</dbReference>
<dbReference type="AlphaFoldDB" id="A0A6J6A7P9"/>
<comment type="similarity">
    <text evidence="1">Belongs to the short-chain dehydrogenases/reductases (SDR) family.</text>
</comment>
<dbReference type="PANTHER" id="PTHR43943:SF2">
    <property type="entry name" value="DEHYDROGENASE_REDUCTASE 4"/>
    <property type="match status" value="1"/>
</dbReference>
<dbReference type="CDD" id="cd05233">
    <property type="entry name" value="SDR_c"/>
    <property type="match status" value="1"/>
</dbReference>
<protein>
    <submittedName>
        <fullName evidence="2">Unannotated protein</fullName>
    </submittedName>
</protein>
<evidence type="ECO:0000313" key="3">
    <source>
        <dbReference type="EMBL" id="CAB4725925.1"/>
    </source>
</evidence>
<dbReference type="EMBL" id="CAEZYF010000010">
    <property type="protein sequence ID" value="CAB4725925.1"/>
    <property type="molecule type" value="Genomic_DNA"/>
</dbReference>
<dbReference type="InterPro" id="IPR036291">
    <property type="entry name" value="NAD(P)-bd_dom_sf"/>
</dbReference>
<organism evidence="2">
    <name type="scientific">freshwater metagenome</name>
    <dbReference type="NCBI Taxonomy" id="449393"/>
    <lineage>
        <taxon>unclassified sequences</taxon>
        <taxon>metagenomes</taxon>
        <taxon>ecological metagenomes</taxon>
    </lineage>
</organism>
<dbReference type="SUPFAM" id="SSF51735">
    <property type="entry name" value="NAD(P)-binding Rossmann-fold domains"/>
    <property type="match status" value="1"/>
</dbReference>
<dbReference type="Pfam" id="PF13561">
    <property type="entry name" value="adh_short_C2"/>
    <property type="match status" value="1"/>
</dbReference>
<proteinExistence type="inferred from homology"/>
<dbReference type="EMBL" id="CAFBIY010000063">
    <property type="protein sequence ID" value="CAB4850762.1"/>
    <property type="molecule type" value="Genomic_DNA"/>
</dbReference>
<dbReference type="EMBL" id="CAESGF010000010">
    <property type="protein sequence ID" value="CAB4364092.1"/>
    <property type="molecule type" value="Genomic_DNA"/>
</dbReference>
<evidence type="ECO:0000313" key="5">
    <source>
        <dbReference type="EMBL" id="CAB4850762.1"/>
    </source>
</evidence>